<dbReference type="STRING" id="46731.A0A3M6THM6"/>
<evidence type="ECO:0000313" key="2">
    <source>
        <dbReference type="EMBL" id="RMX40809.1"/>
    </source>
</evidence>
<dbReference type="EMBL" id="RCHS01003571">
    <property type="protein sequence ID" value="RMX40809.1"/>
    <property type="molecule type" value="Genomic_DNA"/>
</dbReference>
<dbReference type="Proteomes" id="UP000275408">
    <property type="component" value="Unassembled WGS sequence"/>
</dbReference>
<dbReference type="PANTHER" id="PTHR47829:SF1">
    <property type="entry name" value="HAD FAMILY PHOSPHATASE"/>
    <property type="match status" value="1"/>
</dbReference>
<dbReference type="InterPro" id="IPR002575">
    <property type="entry name" value="Aminoglycoside_PTrfase"/>
</dbReference>
<sequence>MIERNIRTHYSHILTGDEITSCNAIDVKLKVPCHESYLLDRERMEEQTFDSSKPHDFLKKNLVDFPKGAGELRIFKFSRLTSRQNSNRNYNCNDCNHKLYFLGQNGTMRLPVNDPMSNVCRIINGDGQHFNITFQQGRQFPDANLPGVPADQTKAIFEAAIRALAQLQSLDTDQLTLEGIDDKEDVLKQRMDMLFEAYKKTERKSNPKAHRLMEWLRDKKPNDGKKPVIHHEDFRISNILWHPNEALAVIDWEGACWGHPFEDLAYFCFPFHFPAALEFMPAGKIGYYSEGIPSEEALLSLYCDLTGNGLPLSNWKFFLGLVFFRVIVNIQTVVSQVSDGGGEFPLTIKSMSDLLEPLVEHACTIVGLQ</sequence>
<dbReference type="InterPro" id="IPR041726">
    <property type="entry name" value="ACAD10_11_N"/>
</dbReference>
<dbReference type="OrthoDB" id="191037at2759"/>
<reference evidence="2 3" key="1">
    <citation type="journal article" date="2018" name="Sci. Rep.">
        <title>Comparative analysis of the Pocillopora damicornis genome highlights role of immune system in coral evolution.</title>
        <authorList>
            <person name="Cunning R."/>
            <person name="Bay R.A."/>
            <person name="Gillette P."/>
            <person name="Baker A.C."/>
            <person name="Traylor-Knowles N."/>
        </authorList>
    </citation>
    <scope>NUCLEOTIDE SEQUENCE [LARGE SCALE GENOMIC DNA]</scope>
    <source>
        <strain evidence="2">RSMAS</strain>
        <tissue evidence="2">Whole animal</tissue>
    </source>
</reference>
<dbReference type="InterPro" id="IPR011009">
    <property type="entry name" value="Kinase-like_dom_sf"/>
</dbReference>
<keyword evidence="3" id="KW-1185">Reference proteome</keyword>
<dbReference type="SUPFAM" id="SSF56112">
    <property type="entry name" value="Protein kinase-like (PK-like)"/>
    <property type="match status" value="1"/>
</dbReference>
<dbReference type="Pfam" id="PF01636">
    <property type="entry name" value="APH"/>
    <property type="match status" value="1"/>
</dbReference>
<dbReference type="AlphaFoldDB" id="A0A3M6THM6"/>
<dbReference type="Gene3D" id="3.90.1200.10">
    <property type="match status" value="1"/>
</dbReference>
<name>A0A3M6THM6_POCDA</name>
<accession>A0A3M6THM6</accession>
<organism evidence="2 3">
    <name type="scientific">Pocillopora damicornis</name>
    <name type="common">Cauliflower coral</name>
    <name type="synonym">Millepora damicornis</name>
    <dbReference type="NCBI Taxonomy" id="46731"/>
    <lineage>
        <taxon>Eukaryota</taxon>
        <taxon>Metazoa</taxon>
        <taxon>Cnidaria</taxon>
        <taxon>Anthozoa</taxon>
        <taxon>Hexacorallia</taxon>
        <taxon>Scleractinia</taxon>
        <taxon>Astrocoeniina</taxon>
        <taxon>Pocilloporidae</taxon>
        <taxon>Pocillopora</taxon>
    </lineage>
</organism>
<dbReference type="CDD" id="cd05154">
    <property type="entry name" value="ACAD10_11_N-like"/>
    <property type="match status" value="1"/>
</dbReference>
<dbReference type="PANTHER" id="PTHR47829">
    <property type="entry name" value="HYDROLASE, PUTATIVE (AFU_ORTHOLOGUE AFUA_1G12880)-RELATED"/>
    <property type="match status" value="1"/>
</dbReference>
<protein>
    <recommendedName>
        <fullName evidence="1">Aminoglycoside phosphotransferase domain-containing protein</fullName>
    </recommendedName>
</protein>
<feature type="domain" description="Aminoglycoside phosphotransferase" evidence="1">
    <location>
        <begin position="132"/>
        <end position="288"/>
    </location>
</feature>
<dbReference type="InterPro" id="IPR052898">
    <property type="entry name" value="ACAD10-like"/>
</dbReference>
<gene>
    <name evidence="2" type="ORF">pdam_00006540</name>
</gene>
<evidence type="ECO:0000313" key="3">
    <source>
        <dbReference type="Proteomes" id="UP000275408"/>
    </source>
</evidence>
<proteinExistence type="predicted"/>
<evidence type="ECO:0000259" key="1">
    <source>
        <dbReference type="Pfam" id="PF01636"/>
    </source>
</evidence>
<comment type="caution">
    <text evidence="2">The sequence shown here is derived from an EMBL/GenBank/DDBJ whole genome shotgun (WGS) entry which is preliminary data.</text>
</comment>